<accession>A0A926N8S7</accession>
<dbReference type="Pfam" id="PF11104">
    <property type="entry name" value="PilM_2"/>
    <property type="match status" value="1"/>
</dbReference>
<evidence type="ECO:0000313" key="2">
    <source>
        <dbReference type="Proteomes" id="UP000661691"/>
    </source>
</evidence>
<evidence type="ECO:0000313" key="1">
    <source>
        <dbReference type="EMBL" id="MBD1371783.1"/>
    </source>
</evidence>
<dbReference type="RefSeq" id="WP_191141698.1">
    <property type="nucleotide sequence ID" value="NZ_JACXAH010000005.1"/>
</dbReference>
<dbReference type="Gene3D" id="3.30.1490.300">
    <property type="match status" value="1"/>
</dbReference>
<dbReference type="SUPFAM" id="SSF53067">
    <property type="entry name" value="Actin-like ATPase domain"/>
    <property type="match status" value="1"/>
</dbReference>
<protein>
    <submittedName>
        <fullName evidence="1">Pilus assembly protein PilM</fullName>
    </submittedName>
</protein>
<keyword evidence="2" id="KW-1185">Reference proteome</keyword>
<dbReference type="AlphaFoldDB" id="A0A926N8S7"/>
<dbReference type="InterPro" id="IPR043129">
    <property type="entry name" value="ATPase_NBD"/>
</dbReference>
<reference evidence="1" key="1">
    <citation type="submission" date="2020-09" db="EMBL/GenBank/DDBJ databases">
        <title>A novel bacterium of genus Hazenella, isolated from South China Sea.</title>
        <authorList>
            <person name="Huang H."/>
            <person name="Mo K."/>
            <person name="Hu Y."/>
        </authorList>
    </citation>
    <scope>NUCLEOTIDE SEQUENCE</scope>
    <source>
        <strain evidence="1">IB182357</strain>
    </source>
</reference>
<dbReference type="EMBL" id="JACXAH010000005">
    <property type="protein sequence ID" value="MBD1371783.1"/>
    <property type="molecule type" value="Genomic_DNA"/>
</dbReference>
<dbReference type="InterPro" id="IPR005883">
    <property type="entry name" value="PilM"/>
</dbReference>
<gene>
    <name evidence="1" type="primary">pilM</name>
    <name evidence="1" type="ORF">IC620_05345</name>
</gene>
<name>A0A926N8S7_9BACL</name>
<comment type="caution">
    <text evidence="1">The sequence shown here is derived from an EMBL/GenBank/DDBJ whole genome shotgun (WGS) entry which is preliminary data.</text>
</comment>
<dbReference type="Proteomes" id="UP000661691">
    <property type="component" value="Unassembled WGS sequence"/>
</dbReference>
<dbReference type="Gene3D" id="3.30.420.40">
    <property type="match status" value="2"/>
</dbReference>
<organism evidence="1 2">
    <name type="scientific">Polycladospora coralii</name>
    <dbReference type="NCBI Taxonomy" id="2771432"/>
    <lineage>
        <taxon>Bacteria</taxon>
        <taxon>Bacillati</taxon>
        <taxon>Bacillota</taxon>
        <taxon>Bacilli</taxon>
        <taxon>Bacillales</taxon>
        <taxon>Thermoactinomycetaceae</taxon>
        <taxon>Polycladospora</taxon>
    </lineage>
</organism>
<proteinExistence type="predicted"/>
<sequence length="332" mass="38249">MPFWRKRLGLELNDTLLKLVQVKQRHKSLEVQKVVAHPFPSIWSEDGIFIEEAGLIETIREALAGHKFASKKVHVAIHSRHVYIQKHQIPIMKKRKRKEWIQENLIPTLGLPVRNVTFDWYVIKRLDLEELDEIMLVIAAKEYVNKLVRIIEKCGLEPISLEVSALGLHRWLTHQMKDLSNHYLSIHVALNGVELSCFKDGELQDVSFVALEAPSFRHHFDQPPRDPLEPIMKDESEIEAYGKQLLEEMGPILSIWQKVLQWEPTQWVLTGDAIDLKQMQSYLETQVGGKEMVIGPANRSVLSQTVKEQASQWLGNAFSVPIGLLLKERSDK</sequence>